<reference evidence="4" key="1">
    <citation type="submission" date="2020-08" db="EMBL/GenBank/DDBJ databases">
        <title>Phytoplasma sp. strain PR08 associated with Phyllody Disease of Parthenium hysterophorus.</title>
        <authorList>
            <person name="Kirdat K."/>
            <person name="Tiwarekar B."/>
            <person name="Yadav A."/>
        </authorList>
    </citation>
    <scope>NUCLEOTIDE SEQUENCE [LARGE SCALE GENOMIC DNA]</scope>
    <source>
        <strain evidence="4">PR08</strain>
    </source>
</reference>
<sequence length="180" mass="20524">MSETHDHQSDLLTSIASLKQTIADKEAQYRQQADLSEQERLQLKSEIDGLKEDLITNKGKVAKYEKDLAKAHQDLANISVSLETIKAELQQDHQSSATTINTLQTELRTLQEKRDQLQGNLDQVTKDNLDLKNQNEQLTRQLTSLQEEIGLLKNVLSNNVKLLIISIKWCQKLMITKAIY</sequence>
<evidence type="ECO:0000313" key="4">
    <source>
        <dbReference type="EMBL" id="QOX89486.1"/>
    </source>
</evidence>
<feature type="coiled-coil region" evidence="1">
    <location>
        <begin position="100"/>
        <end position="155"/>
    </location>
</feature>
<dbReference type="EMBL" id="CP060385">
    <property type="protein sequence ID" value="QOX89483.1"/>
    <property type="molecule type" value="Genomic_DNA"/>
</dbReference>
<dbReference type="Pfam" id="PF22905">
    <property type="entry name" value="Hydro_N_hd"/>
    <property type="match status" value="1"/>
</dbReference>
<organism evidence="4">
    <name type="scientific">Candidatus Phytoplasma australasiaticum subsp. australasiaticum</name>
    <dbReference type="NCBI Taxonomy" id="2832407"/>
    <lineage>
        <taxon>Bacteria</taxon>
        <taxon>Bacillati</taxon>
        <taxon>Mycoplasmatota</taxon>
        <taxon>Mollicutes</taxon>
        <taxon>Acholeplasmatales</taxon>
        <taxon>Acholeplasmataceae</taxon>
        <taxon>Candidatus Phytoplasma</taxon>
        <taxon>16SrII (Peanut WB group)</taxon>
        <taxon>Candidatus Phytoplasma australasiaticum</taxon>
    </lineage>
</organism>
<dbReference type="SUPFAM" id="SSF57997">
    <property type="entry name" value="Tropomyosin"/>
    <property type="match status" value="1"/>
</dbReference>
<evidence type="ECO:0000256" key="1">
    <source>
        <dbReference type="SAM" id="Coils"/>
    </source>
</evidence>
<dbReference type="EMBL" id="CP060385">
    <property type="protein sequence ID" value="QOX89486.1"/>
    <property type="molecule type" value="Genomic_DNA"/>
</dbReference>
<evidence type="ECO:0000259" key="2">
    <source>
        <dbReference type="Pfam" id="PF22905"/>
    </source>
</evidence>
<feature type="domain" description="Predicted hydrolase N-terminal" evidence="2">
    <location>
        <begin position="55"/>
        <end position="141"/>
    </location>
</feature>
<accession>A0A7S7FZS0</accession>
<evidence type="ECO:0000313" key="3">
    <source>
        <dbReference type="EMBL" id="QOX89483.1"/>
    </source>
</evidence>
<gene>
    <name evidence="3" type="ORF">H7685_01180</name>
    <name evidence="4" type="ORF">H7685_01195</name>
</gene>
<feature type="coiled-coil region" evidence="1">
    <location>
        <begin position="15"/>
        <end position="53"/>
    </location>
</feature>
<protein>
    <recommendedName>
        <fullName evidence="2">Predicted hydrolase N-terminal domain-containing protein</fullName>
    </recommendedName>
</protein>
<dbReference type="InterPro" id="IPR054469">
    <property type="entry name" value="Pred_hydrolase_N"/>
</dbReference>
<dbReference type="AlphaFoldDB" id="A0A7S7FZS0"/>
<proteinExistence type="predicted"/>
<keyword evidence="1" id="KW-0175">Coiled coil</keyword>
<name>A0A7S7FZS0_9MOLU</name>
<dbReference type="Gene3D" id="1.10.287.1490">
    <property type="match status" value="1"/>
</dbReference>